<dbReference type="RefSeq" id="WP_311536288.1">
    <property type="nucleotide sequence ID" value="NZ_JAVRHQ010000031.1"/>
</dbReference>
<evidence type="ECO:0008006" key="3">
    <source>
        <dbReference type="Google" id="ProtNLM"/>
    </source>
</evidence>
<gene>
    <name evidence="1" type="ORF">RM553_17665</name>
</gene>
<dbReference type="Gene3D" id="1.10.540.10">
    <property type="entry name" value="Acyl-CoA dehydrogenase/oxidase, N-terminal domain"/>
    <property type="match status" value="1"/>
</dbReference>
<dbReference type="Proteomes" id="UP001262889">
    <property type="component" value="Unassembled WGS sequence"/>
</dbReference>
<reference evidence="1 2" key="1">
    <citation type="submission" date="2023-09" db="EMBL/GenBank/DDBJ databases">
        <authorList>
            <person name="Rey-Velasco X."/>
        </authorList>
    </citation>
    <scope>NUCLEOTIDE SEQUENCE [LARGE SCALE GENOMIC DNA]</scope>
    <source>
        <strain evidence="1 2">F363</strain>
    </source>
</reference>
<dbReference type="Gene3D" id="1.20.140.10">
    <property type="entry name" value="Butyryl-CoA Dehydrogenase, subunit A, domain 3"/>
    <property type="match status" value="1"/>
</dbReference>
<evidence type="ECO:0000313" key="2">
    <source>
        <dbReference type="Proteomes" id="UP001262889"/>
    </source>
</evidence>
<dbReference type="InterPro" id="IPR037069">
    <property type="entry name" value="AcylCoA_DH/ox_N_sf"/>
</dbReference>
<dbReference type="SUPFAM" id="SSF56645">
    <property type="entry name" value="Acyl-CoA dehydrogenase NM domain-like"/>
    <property type="match status" value="1"/>
</dbReference>
<proteinExistence type="predicted"/>
<keyword evidence="2" id="KW-1185">Reference proteome</keyword>
<dbReference type="InterPro" id="IPR046373">
    <property type="entry name" value="Acyl-CoA_Oxase/DH_mid-dom_sf"/>
</dbReference>
<accession>A0ABU3CE94</accession>
<protein>
    <recommendedName>
        <fullName evidence="3">Acyl-CoA dehydrogenase</fullName>
    </recommendedName>
</protein>
<sequence length="360" mass="41333">MWEQAISAVQNEDVKWLKDNSDSFREFFRRENLMEKGKLSPEALEMHYRHGLFKMFLSKSYGGLEIPLHKGGKWIENAAYLDANWGWLLAIGVGGAYFADYLSPETAQKYFNPPEALVAGSGKPSGNAEKDGDSWQVNGSWQYCSGSEQASMFTAVTRRGGKNLAFVLPIEQAEIIRDWNKIGMQLTCSHSIVAKNAEIPPDNFFDLSGQPRDSSYPLASYPFMLFARACFVPVVTGICKSLWDHASELMESRKEDWQNFQPGRYEYLLQQKKEFLHRNRHLSSHFYKSLRKSWQNHTEGKPVLEKQVSKLGLDLAEYQYTSSAAIIPKLGMQVLEKDHPIQEKWQNLQTAYQHMSFQEY</sequence>
<comment type="caution">
    <text evidence="1">The sequence shown here is derived from an EMBL/GenBank/DDBJ whole genome shotgun (WGS) entry which is preliminary data.</text>
</comment>
<dbReference type="Gene3D" id="2.40.110.10">
    <property type="entry name" value="Butyryl-CoA Dehydrogenase, subunit A, domain 2"/>
    <property type="match status" value="1"/>
</dbReference>
<organism evidence="1 2">
    <name type="scientific">Autumnicola tepida</name>
    <dbReference type="NCBI Taxonomy" id="3075595"/>
    <lineage>
        <taxon>Bacteria</taxon>
        <taxon>Pseudomonadati</taxon>
        <taxon>Bacteroidota</taxon>
        <taxon>Flavobacteriia</taxon>
        <taxon>Flavobacteriales</taxon>
        <taxon>Flavobacteriaceae</taxon>
        <taxon>Autumnicola</taxon>
    </lineage>
</organism>
<evidence type="ECO:0000313" key="1">
    <source>
        <dbReference type="EMBL" id="MDT0644672.1"/>
    </source>
</evidence>
<name>A0ABU3CE94_9FLAO</name>
<dbReference type="EMBL" id="JAVRHQ010000031">
    <property type="protein sequence ID" value="MDT0644672.1"/>
    <property type="molecule type" value="Genomic_DNA"/>
</dbReference>
<dbReference type="PIRSF" id="PIRSF016578">
    <property type="entry name" value="HsaA"/>
    <property type="match status" value="1"/>
</dbReference>
<dbReference type="InterPro" id="IPR009100">
    <property type="entry name" value="AcylCoA_DH/oxidase_NM_dom_sf"/>
</dbReference>